<keyword evidence="4 7" id="KW-0812">Transmembrane</keyword>
<name>A0A1V6TVV5_9EURO</name>
<dbReference type="FunFam" id="3.90.550.20:FF:000001">
    <property type="entry name" value="MIPC synthase subunit (SurA)"/>
    <property type="match status" value="1"/>
</dbReference>
<dbReference type="Pfam" id="PF04488">
    <property type="entry name" value="Gly_transf_sug"/>
    <property type="match status" value="1"/>
</dbReference>
<evidence type="ECO:0000256" key="3">
    <source>
        <dbReference type="ARBA" id="ARBA00022679"/>
    </source>
</evidence>
<comment type="similarity">
    <text evidence="2">Belongs to the glycosyltransferase 32 family.</text>
</comment>
<dbReference type="Proteomes" id="UP000191285">
    <property type="component" value="Unassembled WGS sequence"/>
</dbReference>
<organism evidence="8 9">
    <name type="scientific">Penicillium steckii</name>
    <dbReference type="NCBI Taxonomy" id="303698"/>
    <lineage>
        <taxon>Eukaryota</taxon>
        <taxon>Fungi</taxon>
        <taxon>Dikarya</taxon>
        <taxon>Ascomycota</taxon>
        <taxon>Pezizomycotina</taxon>
        <taxon>Eurotiomycetes</taxon>
        <taxon>Eurotiomycetidae</taxon>
        <taxon>Eurotiales</taxon>
        <taxon>Aspergillaceae</taxon>
        <taxon>Penicillium</taxon>
    </lineage>
</organism>
<feature type="transmembrane region" description="Helical" evidence="7">
    <location>
        <begin position="6"/>
        <end position="31"/>
    </location>
</feature>
<evidence type="ECO:0008006" key="10">
    <source>
        <dbReference type="Google" id="ProtNLM"/>
    </source>
</evidence>
<dbReference type="SUPFAM" id="SSF53448">
    <property type="entry name" value="Nucleotide-diphospho-sugar transferases"/>
    <property type="match status" value="1"/>
</dbReference>
<keyword evidence="5 7" id="KW-1133">Transmembrane helix</keyword>
<dbReference type="OrthoDB" id="3647at2759"/>
<dbReference type="PANTHER" id="PTHR32385:SF20">
    <property type="entry name" value="MANNOSYL PHOSPHORYLINOSITOL CERAMIDE SYNTHASE CSH1-RELATED"/>
    <property type="match status" value="1"/>
</dbReference>
<dbReference type="InterPro" id="IPR029044">
    <property type="entry name" value="Nucleotide-diphossugar_trans"/>
</dbReference>
<evidence type="ECO:0000256" key="4">
    <source>
        <dbReference type="ARBA" id="ARBA00022692"/>
    </source>
</evidence>
<comment type="caution">
    <text evidence="8">The sequence shown here is derived from an EMBL/GenBank/DDBJ whole genome shotgun (WGS) entry which is preliminary data.</text>
</comment>
<feature type="transmembrane region" description="Helical" evidence="7">
    <location>
        <begin position="270"/>
        <end position="293"/>
    </location>
</feature>
<protein>
    <recommendedName>
        <fullName evidence="10">Mannosyl phosphorylinositol ceramide synthase SUR1</fullName>
    </recommendedName>
</protein>
<comment type="subcellular location">
    <subcellularLocation>
        <location evidence="1">Membrane</location>
        <topology evidence="1">Multi-pass membrane protein</topology>
    </subcellularLocation>
</comment>
<evidence type="ECO:0000256" key="6">
    <source>
        <dbReference type="ARBA" id="ARBA00023136"/>
    </source>
</evidence>
<evidence type="ECO:0000256" key="5">
    <source>
        <dbReference type="ARBA" id="ARBA00022989"/>
    </source>
</evidence>
<dbReference type="AlphaFoldDB" id="A0A1V6TVV5"/>
<dbReference type="InterPro" id="IPR007577">
    <property type="entry name" value="GlycoTrfase_DXD_sugar-bd_CS"/>
</dbReference>
<dbReference type="GO" id="GO:0016020">
    <property type="term" value="C:membrane"/>
    <property type="evidence" value="ECO:0007669"/>
    <property type="project" value="UniProtKB-SubCell"/>
</dbReference>
<evidence type="ECO:0000256" key="2">
    <source>
        <dbReference type="ARBA" id="ARBA00009003"/>
    </source>
</evidence>
<dbReference type="Gene3D" id="3.90.550.20">
    <property type="match status" value="1"/>
</dbReference>
<keyword evidence="6 7" id="KW-0472">Membrane</keyword>
<keyword evidence="3" id="KW-0808">Transferase</keyword>
<gene>
    <name evidence="8" type="ORF">PENSTE_c002G00915</name>
</gene>
<evidence type="ECO:0000256" key="7">
    <source>
        <dbReference type="SAM" id="Phobius"/>
    </source>
</evidence>
<evidence type="ECO:0000256" key="1">
    <source>
        <dbReference type="ARBA" id="ARBA00004141"/>
    </source>
</evidence>
<evidence type="ECO:0000313" key="8">
    <source>
        <dbReference type="EMBL" id="OQE29693.1"/>
    </source>
</evidence>
<reference evidence="9" key="1">
    <citation type="journal article" date="2017" name="Nat. Microbiol.">
        <title>Global analysis of biosynthetic gene clusters reveals vast potential of secondary metabolite production in Penicillium species.</title>
        <authorList>
            <person name="Nielsen J.C."/>
            <person name="Grijseels S."/>
            <person name="Prigent S."/>
            <person name="Ji B."/>
            <person name="Dainat J."/>
            <person name="Nielsen K.F."/>
            <person name="Frisvad J.C."/>
            <person name="Workman M."/>
            <person name="Nielsen J."/>
        </authorList>
    </citation>
    <scope>NUCLEOTIDE SEQUENCE [LARGE SCALE GENOMIC DNA]</scope>
    <source>
        <strain evidence="9">IBT 24891</strain>
    </source>
</reference>
<sequence>MRRGLLIFVVVNLVVLSFLVRSVSTLLSLLVEDAAADAIHRAELPSPNSSLIEQRPQIIPKIIHQTYKNETIPEVWVDAQQSCIDLHPDYEYILWTNEKSREFIAAEYPWFLDTFDGYKYPIQRADSIRYFVLAHYGGTYIDLDDGCNRRLDPLLAYPAWVRRTVPTGISNDAMGSVPQHPFFLRVIELLQQYDRSWMLPYITVMYSTGPLFLSVIWKEYMQEKPVESARVRILMQDEYNRFSWSFFTHHTGNSWHGKDAHLIFWMGQHWMFLTFLGFLIAAVVGFCLFWTYGRVVLLGAKYRYRYTKVPTIISPSRLSVSPSRHARRLMPTFIRRVSFKEDEESRGATETSYELGRRDD</sequence>
<dbReference type="EMBL" id="MLKD01000002">
    <property type="protein sequence ID" value="OQE29693.1"/>
    <property type="molecule type" value="Genomic_DNA"/>
</dbReference>
<accession>A0A1V6TVV5</accession>
<dbReference type="PANTHER" id="PTHR32385">
    <property type="entry name" value="MANNOSYL PHOSPHORYLINOSITOL CERAMIDE SYNTHASE"/>
    <property type="match status" value="1"/>
</dbReference>
<dbReference type="GO" id="GO:0000030">
    <property type="term" value="F:mannosyltransferase activity"/>
    <property type="evidence" value="ECO:0007669"/>
    <property type="project" value="TreeGrafter"/>
</dbReference>
<keyword evidence="9" id="KW-1185">Reference proteome</keyword>
<dbReference type="InterPro" id="IPR051706">
    <property type="entry name" value="Glycosyltransferase_domain"/>
</dbReference>
<evidence type="ECO:0000313" key="9">
    <source>
        <dbReference type="Proteomes" id="UP000191285"/>
    </source>
</evidence>
<dbReference type="GO" id="GO:0051999">
    <property type="term" value="P:mannosyl-inositol phosphorylceramide biosynthetic process"/>
    <property type="evidence" value="ECO:0007669"/>
    <property type="project" value="TreeGrafter"/>
</dbReference>
<proteinExistence type="inferred from homology"/>